<dbReference type="SFLD" id="SFLDG01135">
    <property type="entry name" value="C1.5.6:_HAD__Beta-PGM__Phospha"/>
    <property type="match status" value="1"/>
</dbReference>
<dbReference type="Gene3D" id="1.20.120.1600">
    <property type="match status" value="1"/>
</dbReference>
<dbReference type="RefSeq" id="WP_024762096.1">
    <property type="nucleotide sequence ID" value="NZ_CAMIIC010000003.1"/>
</dbReference>
<sequence>MSIRLVTFDLDDTLWDVAPVMNSAEATLRDWLAVHAAQLGPVPIEHLWAIRSRLMEQDPMLKHRLSELRRRILFHALLDAGYPQPEATELAEAGFQTFLQARHQVALFPEVHPTLEQLANRFILGVLTNGNADVRRLGLADYFQFALCAEELGVGKPDPHPFQEALKRGGVAAEHAVHIGDHPSDDIAGARRAGMKAIWFNPARKQWDGEEAPSAIIHNLAELPGVLAKL</sequence>
<dbReference type="AlphaFoldDB" id="A0A6G6J5G9"/>
<keyword evidence="3" id="KW-0460">Magnesium</keyword>
<dbReference type="EMBL" id="JADTFC010000003">
    <property type="protein sequence ID" value="MBG6286273.1"/>
    <property type="molecule type" value="Genomic_DNA"/>
</dbReference>
<evidence type="ECO:0000256" key="3">
    <source>
        <dbReference type="ARBA" id="ARBA00022842"/>
    </source>
</evidence>
<comment type="cofactor">
    <cofactor evidence="1">
        <name>Mg(2+)</name>
        <dbReference type="ChEBI" id="CHEBI:18420"/>
    </cofactor>
</comment>
<dbReference type="NCBIfam" id="TIGR01549">
    <property type="entry name" value="HAD-SF-IA-v1"/>
    <property type="match status" value="1"/>
</dbReference>
<dbReference type="GO" id="GO:0009231">
    <property type="term" value="P:riboflavin biosynthetic process"/>
    <property type="evidence" value="ECO:0007669"/>
    <property type="project" value="TreeGrafter"/>
</dbReference>
<reference evidence="5 6" key="1">
    <citation type="submission" date="2020-02" db="EMBL/GenBank/DDBJ databases">
        <title>Integrative conjugative elements (ICEs) and plasmids drive adaptation of Pseudomonas nitroreducens strain HBP1 to wastewater environment.</title>
        <authorList>
            <person name="Sentchilo V."/>
            <person name="Carraro N."/>
            <person name="Bertelli C."/>
            <person name="van der Meer J.R."/>
        </authorList>
    </citation>
    <scope>NUCLEOTIDE SEQUENCE [LARGE SCALE GENOMIC DNA]</scope>
    <source>
        <strain evidence="5 6">HBP1</strain>
    </source>
</reference>
<dbReference type="PRINTS" id="PR00413">
    <property type="entry name" value="HADHALOGNASE"/>
</dbReference>
<dbReference type="InterPro" id="IPR051400">
    <property type="entry name" value="HAD-like_hydrolase"/>
</dbReference>
<dbReference type="GO" id="GO:0016787">
    <property type="term" value="F:hydrolase activity"/>
    <property type="evidence" value="ECO:0007669"/>
    <property type="project" value="UniProtKB-KW"/>
</dbReference>
<dbReference type="InterPro" id="IPR006439">
    <property type="entry name" value="HAD-SF_hydro_IA"/>
</dbReference>
<dbReference type="Proteomes" id="UP000501063">
    <property type="component" value="Chromosome"/>
</dbReference>
<evidence type="ECO:0000313" key="4">
    <source>
        <dbReference type="EMBL" id="MBG6286273.1"/>
    </source>
</evidence>
<dbReference type="PANTHER" id="PTHR46470:SF4">
    <property type="entry name" value="5-AMINO-6-(5-PHOSPHO-D-RIBITYLAMINO)URACIL PHOSPHATASE YIGB"/>
    <property type="match status" value="1"/>
</dbReference>
<dbReference type="PANTHER" id="PTHR46470">
    <property type="entry name" value="N-ACYLNEURAMINATE-9-PHOSPHATASE"/>
    <property type="match status" value="1"/>
</dbReference>
<dbReference type="SUPFAM" id="SSF56784">
    <property type="entry name" value="HAD-like"/>
    <property type="match status" value="1"/>
</dbReference>
<dbReference type="EMBL" id="CP049140">
    <property type="protein sequence ID" value="QIE90484.1"/>
    <property type="molecule type" value="Genomic_DNA"/>
</dbReference>
<dbReference type="KEGG" id="pnt:G5B91_31220"/>
<dbReference type="GeneID" id="300413620"/>
<dbReference type="InterPro" id="IPR036412">
    <property type="entry name" value="HAD-like_sf"/>
</dbReference>
<dbReference type="SFLD" id="SFLDG01129">
    <property type="entry name" value="C1.5:_HAD__Beta-PGM__Phosphata"/>
    <property type="match status" value="1"/>
</dbReference>
<evidence type="ECO:0000313" key="7">
    <source>
        <dbReference type="Proteomes" id="UP000608450"/>
    </source>
</evidence>
<accession>A0A6G6J5G9</accession>
<name>A0A6G6J5G9_PSENT</name>
<dbReference type="InterPro" id="IPR023214">
    <property type="entry name" value="HAD_sf"/>
</dbReference>
<dbReference type="NCBIfam" id="TIGR01509">
    <property type="entry name" value="HAD-SF-IA-v3"/>
    <property type="match status" value="1"/>
</dbReference>
<evidence type="ECO:0000256" key="2">
    <source>
        <dbReference type="ARBA" id="ARBA00022801"/>
    </source>
</evidence>
<reference evidence="4 7" key="2">
    <citation type="submission" date="2020-11" db="EMBL/GenBank/DDBJ databases">
        <title>Enhanced detection system for hospital associated transmission using whole genome sequencing surveillance.</title>
        <authorList>
            <person name="Harrison L.H."/>
            <person name="Van Tyne D."/>
            <person name="Marsh J.W."/>
            <person name="Griffith M.P."/>
            <person name="Snyder D.J."/>
            <person name="Cooper V.S."/>
            <person name="Mustapha M."/>
        </authorList>
    </citation>
    <scope>NUCLEOTIDE SEQUENCE [LARGE SCALE GENOMIC DNA]</scope>
    <source>
        <strain evidence="4 7">PSA00705</strain>
    </source>
</reference>
<protein>
    <submittedName>
        <fullName evidence="5">HAD family hydrolase</fullName>
    </submittedName>
</protein>
<gene>
    <name evidence="5" type="ORF">G5B91_31220</name>
    <name evidence="4" type="ORF">I5I61_02330</name>
</gene>
<keyword evidence="2 5" id="KW-0378">Hydrolase</keyword>
<organism evidence="5 6">
    <name type="scientific">Pseudomonas nitroreducens</name>
    <dbReference type="NCBI Taxonomy" id="46680"/>
    <lineage>
        <taxon>Bacteria</taxon>
        <taxon>Pseudomonadati</taxon>
        <taxon>Pseudomonadota</taxon>
        <taxon>Gammaproteobacteria</taxon>
        <taxon>Pseudomonadales</taxon>
        <taxon>Pseudomonadaceae</taxon>
        <taxon>Pseudomonas</taxon>
    </lineage>
</organism>
<proteinExistence type="predicted"/>
<evidence type="ECO:0000313" key="6">
    <source>
        <dbReference type="Proteomes" id="UP000501063"/>
    </source>
</evidence>
<evidence type="ECO:0000256" key="1">
    <source>
        <dbReference type="ARBA" id="ARBA00001946"/>
    </source>
</evidence>
<keyword evidence="7" id="KW-1185">Reference proteome</keyword>
<dbReference type="Proteomes" id="UP000608450">
    <property type="component" value="Unassembled WGS sequence"/>
</dbReference>
<evidence type="ECO:0000313" key="5">
    <source>
        <dbReference type="EMBL" id="QIE90484.1"/>
    </source>
</evidence>
<dbReference type="SFLD" id="SFLDS00003">
    <property type="entry name" value="Haloacid_Dehalogenase"/>
    <property type="match status" value="1"/>
</dbReference>
<dbReference type="Pfam" id="PF00702">
    <property type="entry name" value="Hydrolase"/>
    <property type="match status" value="1"/>
</dbReference>
<dbReference type="Gene3D" id="3.40.50.1000">
    <property type="entry name" value="HAD superfamily/HAD-like"/>
    <property type="match status" value="1"/>
</dbReference>